<protein>
    <submittedName>
        <fullName evidence="3">Uncharacterized conserved protein YndB, AHSA1/START domain</fullName>
    </submittedName>
</protein>
<dbReference type="Pfam" id="PF08327">
    <property type="entry name" value="AHSA1"/>
    <property type="match status" value="1"/>
</dbReference>
<dbReference type="STRING" id="117157.SAMN04489717_0115"/>
<dbReference type="Proteomes" id="UP000198983">
    <property type="component" value="Chromosome I"/>
</dbReference>
<dbReference type="RefSeq" id="WP_092649545.1">
    <property type="nucleotide sequence ID" value="NZ_LT629732.1"/>
</dbReference>
<feature type="domain" description="Activator of Hsp90 ATPase homologue 1/2-like C-terminal" evidence="2">
    <location>
        <begin position="31"/>
        <end position="147"/>
    </location>
</feature>
<keyword evidence="4" id="KW-1185">Reference proteome</keyword>
<gene>
    <name evidence="3" type="ORF">SAMN04489717_0115</name>
</gene>
<evidence type="ECO:0000259" key="2">
    <source>
        <dbReference type="Pfam" id="PF08327"/>
    </source>
</evidence>
<accession>A0A1H1L4P6</accession>
<dbReference type="InterPro" id="IPR023393">
    <property type="entry name" value="START-like_dom_sf"/>
</dbReference>
<reference evidence="3 4" key="1">
    <citation type="submission" date="2016-10" db="EMBL/GenBank/DDBJ databases">
        <authorList>
            <person name="de Groot N.N."/>
        </authorList>
    </citation>
    <scope>NUCLEOTIDE SEQUENCE [LARGE SCALE GENOMIC DNA]</scope>
    <source>
        <strain evidence="3 4">DSM 22024</strain>
    </source>
</reference>
<dbReference type="AlphaFoldDB" id="A0A1H1L4P6"/>
<dbReference type="EMBL" id="LT629732">
    <property type="protein sequence ID" value="SDR69551.1"/>
    <property type="molecule type" value="Genomic_DNA"/>
</dbReference>
<organism evidence="3 4">
    <name type="scientific">Actinopolymorpha singaporensis</name>
    <dbReference type="NCBI Taxonomy" id="117157"/>
    <lineage>
        <taxon>Bacteria</taxon>
        <taxon>Bacillati</taxon>
        <taxon>Actinomycetota</taxon>
        <taxon>Actinomycetes</taxon>
        <taxon>Propionibacteriales</taxon>
        <taxon>Actinopolymorphaceae</taxon>
        <taxon>Actinopolymorpha</taxon>
    </lineage>
</organism>
<dbReference type="OrthoDB" id="8117292at2"/>
<evidence type="ECO:0000256" key="1">
    <source>
        <dbReference type="ARBA" id="ARBA00006817"/>
    </source>
</evidence>
<dbReference type="InterPro" id="IPR013538">
    <property type="entry name" value="ASHA1/2-like_C"/>
</dbReference>
<name>A0A1H1L4P6_9ACTN</name>
<sequence>MSADRVRTANGEISSRADGTATVRFERRLAHPAAAVWRSLTRTEHLRVWFVEILDYDASRLHFAEGAELRFVPKPDTGLPEGHGEVLRCDPPRLLEYTWDQETLRWEIHPDGDSACVLVFVNTVPGPEIAAQVAPGWQTGLDRLADSLDA</sequence>
<proteinExistence type="inferred from homology"/>
<dbReference type="Gene3D" id="3.30.530.20">
    <property type="match status" value="1"/>
</dbReference>
<evidence type="ECO:0000313" key="3">
    <source>
        <dbReference type="EMBL" id="SDR69551.1"/>
    </source>
</evidence>
<evidence type="ECO:0000313" key="4">
    <source>
        <dbReference type="Proteomes" id="UP000198983"/>
    </source>
</evidence>
<dbReference type="SUPFAM" id="SSF55961">
    <property type="entry name" value="Bet v1-like"/>
    <property type="match status" value="1"/>
</dbReference>
<comment type="similarity">
    <text evidence="1">Belongs to the AHA1 family.</text>
</comment>